<dbReference type="Pfam" id="PF21307">
    <property type="entry name" value="Glyco_hydro_95_C"/>
    <property type="match status" value="1"/>
</dbReference>
<dbReference type="PIRSF" id="PIRSF007663">
    <property type="entry name" value="UCP007663"/>
    <property type="match status" value="1"/>
</dbReference>
<name>A0ABQ2D0B4_9DEIO</name>
<dbReference type="InterPro" id="IPR049053">
    <property type="entry name" value="AFCA-like_C"/>
</dbReference>
<dbReference type="SUPFAM" id="SSF48208">
    <property type="entry name" value="Six-hairpin glycosidases"/>
    <property type="match status" value="1"/>
</dbReference>
<organism evidence="4 5">
    <name type="scientific">Deinococcus roseus</name>
    <dbReference type="NCBI Taxonomy" id="392414"/>
    <lineage>
        <taxon>Bacteria</taxon>
        <taxon>Thermotogati</taxon>
        <taxon>Deinococcota</taxon>
        <taxon>Deinococci</taxon>
        <taxon>Deinococcales</taxon>
        <taxon>Deinococcaceae</taxon>
        <taxon>Deinococcus</taxon>
    </lineage>
</organism>
<dbReference type="GO" id="GO:0016787">
    <property type="term" value="F:hydrolase activity"/>
    <property type="evidence" value="ECO:0007669"/>
    <property type="project" value="UniProtKB-KW"/>
</dbReference>
<dbReference type="RefSeq" id="WP_189003127.1">
    <property type="nucleotide sequence ID" value="NZ_BMOD01000009.1"/>
</dbReference>
<evidence type="ECO:0000259" key="2">
    <source>
        <dbReference type="Pfam" id="PF21307"/>
    </source>
</evidence>
<dbReference type="PANTHER" id="PTHR31084:SF0">
    <property type="entry name" value="ALPHA-L-FUCOSIDASE 2"/>
    <property type="match status" value="1"/>
</dbReference>
<evidence type="ECO:0000313" key="4">
    <source>
        <dbReference type="EMBL" id="GGJ38707.1"/>
    </source>
</evidence>
<comment type="caution">
    <text evidence="4">The sequence shown here is derived from an EMBL/GenBank/DDBJ whole genome shotgun (WGS) entry which is preliminary data.</text>
</comment>
<dbReference type="Proteomes" id="UP000632222">
    <property type="component" value="Unassembled WGS sequence"/>
</dbReference>
<gene>
    <name evidence="4" type="ORF">GCM10008938_26020</name>
</gene>
<evidence type="ECO:0000313" key="5">
    <source>
        <dbReference type="Proteomes" id="UP000632222"/>
    </source>
</evidence>
<reference evidence="5" key="1">
    <citation type="journal article" date="2019" name="Int. J. Syst. Evol. Microbiol.">
        <title>The Global Catalogue of Microorganisms (GCM) 10K type strain sequencing project: providing services to taxonomists for standard genome sequencing and annotation.</title>
        <authorList>
            <consortium name="The Broad Institute Genomics Platform"/>
            <consortium name="The Broad Institute Genome Sequencing Center for Infectious Disease"/>
            <person name="Wu L."/>
            <person name="Ma J."/>
        </authorList>
    </citation>
    <scope>NUCLEOTIDE SEQUENCE [LARGE SCALE GENOMIC DNA]</scope>
    <source>
        <strain evidence="5">JCM 14370</strain>
    </source>
</reference>
<dbReference type="PANTHER" id="PTHR31084">
    <property type="entry name" value="ALPHA-L-FUCOSIDASE 2"/>
    <property type="match status" value="1"/>
</dbReference>
<dbReference type="InterPro" id="IPR016518">
    <property type="entry name" value="Alpha-L-fucosidase"/>
</dbReference>
<keyword evidence="5" id="KW-1185">Reference proteome</keyword>
<proteinExistence type="predicted"/>
<protein>
    <submittedName>
        <fullName evidence="4">Alpha/beta hydrolase</fullName>
    </submittedName>
</protein>
<sequence length="762" mass="85453">MPPRLHYTQPATTWNEALPLGNGHLGGMVHGGRSEETIDLNESTLWSGFPREDVQYEARRSLKKVRGLLAEGQFATAQELIERNMLGKTPEAYQPLGTLKITRKSEASTEPYQRTLDLDSAVFTVQQGGGHREAFISHKDRVLAYHWTVEEGAPSDFWIALDTPHPHTLQAEKSGLLLKGQLPSRVVDNWMQDHPEPVLYEEGLGLQFCCLLEVQTDGESILSTPGGLLVKSARSITVLLTAVSNFQGWNTMPVWDDPEPEARCRSILQDALQHSWASLKERHIADHQELFGRVKLDLHVQESRDPLPTDLRLQDYKNGAEDPELEALYFQYGRYLLIACSRAGGQAANLQGLWNPHVMPPWFSDYTLNINTQMNYWMAEACNLSECHTPLFDLLEDLSQSGQRTAHIHYGTRGWTVHHNTDLWRMTTPTSGNASWAFWPMGGAWLSRHLWEHYLYTLDRDFLQQKALPVIAGASRFLLDWLTEQPDGTLGTCPSSSPENLFLDAQGNRCAVSSTTTMDLGILKDVLGFTLQACEILGLEQELQQDIRETLPRLPEFRTGSRGQVLEWEQEFEEAEPGHRHLSHLYGLFPADLFDAPLKEASKITLSERMQHGSGHTGWSAAWAANLFARLQDGHQAYAMLHKLLKNSTLPNLLDDHPPFQIDGNFGGTSAIAEMLLQSHGEVLHLLPALPENWPSGSVQGLKARGGITVNLRWEKGQLVAAELEASRPITLPVRYGHTLKDLTWTAGQKIQLDFAVLQVNA</sequence>
<feature type="domain" description="Glycosyl hydrolase family 95 N-terminal" evidence="1">
    <location>
        <begin position="5"/>
        <end position="248"/>
    </location>
</feature>
<dbReference type="InterPro" id="IPR008928">
    <property type="entry name" value="6-hairpin_glycosidase_sf"/>
</dbReference>
<feature type="domain" description="Alpha fucosidase A-like C-terminal" evidence="2">
    <location>
        <begin position="678"/>
        <end position="740"/>
    </location>
</feature>
<dbReference type="InterPro" id="IPR012341">
    <property type="entry name" value="6hp_glycosidase-like_sf"/>
</dbReference>
<evidence type="ECO:0000259" key="3">
    <source>
        <dbReference type="Pfam" id="PF22124"/>
    </source>
</evidence>
<feature type="domain" description="Glycosyl hydrolase family 95 catalytic" evidence="3">
    <location>
        <begin position="275"/>
        <end position="676"/>
    </location>
</feature>
<dbReference type="InterPro" id="IPR054363">
    <property type="entry name" value="GH95_cat"/>
</dbReference>
<accession>A0ABQ2D0B4</accession>
<keyword evidence="4" id="KW-0378">Hydrolase</keyword>
<dbReference type="Pfam" id="PF22124">
    <property type="entry name" value="Glyco_hydro_95_cat"/>
    <property type="match status" value="1"/>
</dbReference>
<dbReference type="Pfam" id="PF14498">
    <property type="entry name" value="Glyco_hyd_65N_2"/>
    <property type="match status" value="1"/>
</dbReference>
<dbReference type="InterPro" id="IPR027414">
    <property type="entry name" value="GH95_N_dom"/>
</dbReference>
<dbReference type="EMBL" id="BMOD01000009">
    <property type="protein sequence ID" value="GGJ38707.1"/>
    <property type="molecule type" value="Genomic_DNA"/>
</dbReference>
<evidence type="ECO:0000259" key="1">
    <source>
        <dbReference type="Pfam" id="PF14498"/>
    </source>
</evidence>
<dbReference type="Gene3D" id="1.50.10.10">
    <property type="match status" value="1"/>
</dbReference>